<accession>A0A4U5ML54</accession>
<sequence>MLRIRSNTSADISWLSRLSGSQKGVDLGMDADWHVFVVVFGRFVGELRQEAGVAGPEETNIWNVVQDHSEAFQT</sequence>
<reference evidence="1 2" key="1">
    <citation type="journal article" date="2015" name="Genome Biol.">
        <title>Comparative genomics of Steinernema reveals deeply conserved gene regulatory networks.</title>
        <authorList>
            <person name="Dillman A.R."/>
            <person name="Macchietto M."/>
            <person name="Porter C.F."/>
            <person name="Rogers A."/>
            <person name="Williams B."/>
            <person name="Antoshechkin I."/>
            <person name="Lee M.M."/>
            <person name="Goodwin Z."/>
            <person name="Lu X."/>
            <person name="Lewis E.E."/>
            <person name="Goodrich-Blair H."/>
            <person name="Stock S.P."/>
            <person name="Adams B.J."/>
            <person name="Sternberg P.W."/>
            <person name="Mortazavi A."/>
        </authorList>
    </citation>
    <scope>NUCLEOTIDE SEQUENCE [LARGE SCALE GENOMIC DNA]</scope>
    <source>
        <strain evidence="1 2">ALL</strain>
    </source>
</reference>
<evidence type="ECO:0000313" key="1">
    <source>
        <dbReference type="EMBL" id="TKR69863.1"/>
    </source>
</evidence>
<protein>
    <submittedName>
        <fullName evidence="1">Uncharacterized protein</fullName>
    </submittedName>
</protein>
<keyword evidence="2" id="KW-1185">Reference proteome</keyword>
<proteinExistence type="predicted"/>
<evidence type="ECO:0000313" key="2">
    <source>
        <dbReference type="Proteomes" id="UP000298663"/>
    </source>
</evidence>
<dbReference type="AlphaFoldDB" id="A0A4U5ML54"/>
<gene>
    <name evidence="1" type="ORF">L596_021958</name>
</gene>
<reference evidence="1 2" key="2">
    <citation type="journal article" date="2019" name="G3 (Bethesda)">
        <title>Hybrid Assembly of the Genome of the Entomopathogenic Nematode Steinernema carpocapsae Identifies the X-Chromosome.</title>
        <authorList>
            <person name="Serra L."/>
            <person name="Macchietto M."/>
            <person name="Macias-Munoz A."/>
            <person name="McGill C.J."/>
            <person name="Rodriguez I.M."/>
            <person name="Rodriguez B."/>
            <person name="Murad R."/>
            <person name="Mortazavi A."/>
        </authorList>
    </citation>
    <scope>NUCLEOTIDE SEQUENCE [LARGE SCALE GENOMIC DNA]</scope>
    <source>
        <strain evidence="1 2">ALL</strain>
    </source>
</reference>
<comment type="caution">
    <text evidence="1">The sequence shown here is derived from an EMBL/GenBank/DDBJ whole genome shotgun (WGS) entry which is preliminary data.</text>
</comment>
<dbReference type="EMBL" id="AZBU02000007">
    <property type="protein sequence ID" value="TKR69863.1"/>
    <property type="molecule type" value="Genomic_DNA"/>
</dbReference>
<organism evidence="1 2">
    <name type="scientific">Steinernema carpocapsae</name>
    <name type="common">Entomopathogenic nematode</name>
    <dbReference type="NCBI Taxonomy" id="34508"/>
    <lineage>
        <taxon>Eukaryota</taxon>
        <taxon>Metazoa</taxon>
        <taxon>Ecdysozoa</taxon>
        <taxon>Nematoda</taxon>
        <taxon>Chromadorea</taxon>
        <taxon>Rhabditida</taxon>
        <taxon>Tylenchina</taxon>
        <taxon>Panagrolaimomorpha</taxon>
        <taxon>Strongyloidoidea</taxon>
        <taxon>Steinernematidae</taxon>
        <taxon>Steinernema</taxon>
    </lineage>
</organism>
<name>A0A4U5ML54_STECR</name>
<dbReference type="Proteomes" id="UP000298663">
    <property type="component" value="Unassembled WGS sequence"/>
</dbReference>